<reference evidence="1" key="1">
    <citation type="submission" date="2014-11" db="EMBL/GenBank/DDBJ databases">
        <authorList>
            <person name="Amaro Gonzalez C."/>
        </authorList>
    </citation>
    <scope>NUCLEOTIDE SEQUENCE</scope>
</reference>
<organism evidence="1">
    <name type="scientific">Anguilla anguilla</name>
    <name type="common">European freshwater eel</name>
    <name type="synonym">Muraena anguilla</name>
    <dbReference type="NCBI Taxonomy" id="7936"/>
    <lineage>
        <taxon>Eukaryota</taxon>
        <taxon>Metazoa</taxon>
        <taxon>Chordata</taxon>
        <taxon>Craniata</taxon>
        <taxon>Vertebrata</taxon>
        <taxon>Euteleostomi</taxon>
        <taxon>Actinopterygii</taxon>
        <taxon>Neopterygii</taxon>
        <taxon>Teleostei</taxon>
        <taxon>Anguilliformes</taxon>
        <taxon>Anguillidae</taxon>
        <taxon>Anguilla</taxon>
    </lineage>
</organism>
<accession>A0A0E9Q2P1</accession>
<evidence type="ECO:0000313" key="1">
    <source>
        <dbReference type="EMBL" id="JAH11014.1"/>
    </source>
</evidence>
<sequence length="35" mass="3967">MAEPWLKPQCIDGDISDLTRYNLGGAFPDRFQLQA</sequence>
<protein>
    <submittedName>
        <fullName evidence="1">Uncharacterized protein</fullName>
    </submittedName>
</protein>
<reference evidence="1" key="2">
    <citation type="journal article" date="2015" name="Fish Shellfish Immunol.">
        <title>Early steps in the European eel (Anguilla anguilla)-Vibrio vulnificus interaction in the gills: Role of the RtxA13 toxin.</title>
        <authorList>
            <person name="Callol A."/>
            <person name="Pajuelo D."/>
            <person name="Ebbesson L."/>
            <person name="Teles M."/>
            <person name="MacKenzie S."/>
            <person name="Amaro C."/>
        </authorList>
    </citation>
    <scope>NUCLEOTIDE SEQUENCE</scope>
</reference>
<dbReference type="EMBL" id="GBXM01097563">
    <property type="protein sequence ID" value="JAH11014.1"/>
    <property type="molecule type" value="Transcribed_RNA"/>
</dbReference>
<proteinExistence type="predicted"/>
<dbReference type="AlphaFoldDB" id="A0A0E9Q2P1"/>
<name>A0A0E9Q2P1_ANGAN</name>